<evidence type="ECO:0000256" key="1">
    <source>
        <dbReference type="SAM" id="SignalP"/>
    </source>
</evidence>
<evidence type="ECO:0000313" key="3">
    <source>
        <dbReference type="Proteomes" id="UP000694620"/>
    </source>
</evidence>
<evidence type="ECO:0000313" key="2">
    <source>
        <dbReference type="Ensembl" id="ENSECRP00000005942.1"/>
    </source>
</evidence>
<protein>
    <submittedName>
        <fullName evidence="2">Uncharacterized protein</fullName>
    </submittedName>
</protein>
<keyword evidence="1" id="KW-0732">Signal</keyword>
<feature type="signal peptide" evidence="1">
    <location>
        <begin position="1"/>
        <end position="21"/>
    </location>
</feature>
<organism evidence="2 3">
    <name type="scientific">Erpetoichthys calabaricus</name>
    <name type="common">Rope fish</name>
    <name type="synonym">Calamoichthys calabaricus</name>
    <dbReference type="NCBI Taxonomy" id="27687"/>
    <lineage>
        <taxon>Eukaryota</taxon>
        <taxon>Metazoa</taxon>
        <taxon>Chordata</taxon>
        <taxon>Craniata</taxon>
        <taxon>Vertebrata</taxon>
        <taxon>Euteleostomi</taxon>
        <taxon>Actinopterygii</taxon>
        <taxon>Polypteriformes</taxon>
        <taxon>Polypteridae</taxon>
        <taxon>Erpetoichthys</taxon>
    </lineage>
</organism>
<feature type="chain" id="PRO_5034942649" evidence="1">
    <location>
        <begin position="22"/>
        <end position="130"/>
    </location>
</feature>
<name>A0A8C4RQQ4_ERPCA</name>
<sequence>SLKFCAMSPLLLLLLGVLVHAQLEYPPVSPPKPSGNLQTLVICLLVGKSLRCIAKDAIGSKSFSPSLANLLLQYGEATIRGLQAPRASRKAEKREDDLTSYNWNSFGLRYGKRHPDIHSLPAVAHRRPKK</sequence>
<dbReference type="Proteomes" id="UP000694620">
    <property type="component" value="Chromosome 3"/>
</dbReference>
<dbReference type="AlphaFoldDB" id="A0A8C4RQQ4"/>
<reference evidence="2" key="2">
    <citation type="submission" date="2025-08" db="UniProtKB">
        <authorList>
            <consortium name="Ensembl"/>
        </authorList>
    </citation>
    <scope>IDENTIFICATION</scope>
</reference>
<reference evidence="2" key="1">
    <citation type="submission" date="2021-06" db="EMBL/GenBank/DDBJ databases">
        <authorList>
            <consortium name="Wellcome Sanger Institute Data Sharing"/>
        </authorList>
    </citation>
    <scope>NUCLEOTIDE SEQUENCE [LARGE SCALE GENOMIC DNA]</scope>
</reference>
<dbReference type="Pfam" id="PF15152">
    <property type="entry name" value="Kisspeptin"/>
    <property type="match status" value="1"/>
</dbReference>
<proteinExistence type="predicted"/>
<accession>A0A8C4RQQ4</accession>
<dbReference type="Ensembl" id="ENSECRT00000006041.1">
    <property type="protein sequence ID" value="ENSECRP00000005942.1"/>
    <property type="gene ID" value="ENSECRG00000003973.1"/>
</dbReference>
<keyword evidence="3" id="KW-1185">Reference proteome</keyword>
<reference evidence="2" key="3">
    <citation type="submission" date="2025-09" db="UniProtKB">
        <authorList>
            <consortium name="Ensembl"/>
        </authorList>
    </citation>
    <scope>IDENTIFICATION</scope>
</reference>
<dbReference type="InterPro" id="IPR020207">
    <property type="entry name" value="Metastasis-suppressor_KiSS-1"/>
</dbReference>